<comment type="caution">
    <text evidence="2">The sequence shown here is derived from an EMBL/GenBank/DDBJ whole genome shotgun (WGS) entry which is preliminary data.</text>
</comment>
<dbReference type="RefSeq" id="WP_107968553.1">
    <property type="nucleotide sequence ID" value="NZ_NWBU01000010.1"/>
</dbReference>
<accession>A0A2T5FWS7</accession>
<organism evidence="2 3">
    <name type="scientific">Sphingomonas oleivorans</name>
    <dbReference type="NCBI Taxonomy" id="1735121"/>
    <lineage>
        <taxon>Bacteria</taxon>
        <taxon>Pseudomonadati</taxon>
        <taxon>Pseudomonadota</taxon>
        <taxon>Alphaproteobacteria</taxon>
        <taxon>Sphingomonadales</taxon>
        <taxon>Sphingomonadaceae</taxon>
        <taxon>Sphingomonas</taxon>
    </lineage>
</organism>
<evidence type="ECO:0008006" key="4">
    <source>
        <dbReference type="Google" id="ProtNLM"/>
    </source>
</evidence>
<reference evidence="2 3" key="1">
    <citation type="submission" date="2017-09" db="EMBL/GenBank/DDBJ databases">
        <title>Sphingomonas panjinensis sp.nov., isolated from oil-contaminated soil.</title>
        <authorList>
            <person name="Wang L."/>
            <person name="Chen L."/>
        </authorList>
    </citation>
    <scope>NUCLEOTIDE SEQUENCE [LARGE SCALE GENOMIC DNA]</scope>
    <source>
        <strain evidence="2 3">FW-11</strain>
    </source>
</reference>
<keyword evidence="1" id="KW-0812">Transmembrane</keyword>
<protein>
    <recommendedName>
        <fullName evidence="4">Septum formation initiator</fullName>
    </recommendedName>
</protein>
<name>A0A2T5FWS7_9SPHN</name>
<dbReference type="OrthoDB" id="9815600at2"/>
<keyword evidence="1" id="KW-1133">Transmembrane helix</keyword>
<feature type="transmembrane region" description="Helical" evidence="1">
    <location>
        <begin position="48"/>
        <end position="71"/>
    </location>
</feature>
<keyword evidence="3" id="KW-1185">Reference proteome</keyword>
<sequence>MRPGFGRGAHDIASSPEIPLHSWFFGDSLVLVNRRSTASLIRSALPPALALLVIAHFAGFALLGPNGLLSLGDYQKAIARRTVELRTIQAERDRLAHHAALLDPRRVDPDFADELVRRETGQVRPDEVIIPRN</sequence>
<dbReference type="Proteomes" id="UP000244162">
    <property type="component" value="Unassembled WGS sequence"/>
</dbReference>
<dbReference type="AlphaFoldDB" id="A0A2T5FWS7"/>
<evidence type="ECO:0000313" key="2">
    <source>
        <dbReference type="EMBL" id="PTQ10205.1"/>
    </source>
</evidence>
<dbReference type="EMBL" id="NWBU01000010">
    <property type="protein sequence ID" value="PTQ10205.1"/>
    <property type="molecule type" value="Genomic_DNA"/>
</dbReference>
<gene>
    <name evidence="2" type="ORF">CLG96_13905</name>
</gene>
<keyword evidence="1" id="KW-0472">Membrane</keyword>
<evidence type="ECO:0000256" key="1">
    <source>
        <dbReference type="SAM" id="Phobius"/>
    </source>
</evidence>
<proteinExistence type="predicted"/>
<evidence type="ECO:0000313" key="3">
    <source>
        <dbReference type="Proteomes" id="UP000244162"/>
    </source>
</evidence>